<keyword evidence="2" id="KW-0597">Phosphoprotein</keyword>
<gene>
    <name evidence="6" type="ORF">N7541_006122</name>
</gene>
<keyword evidence="1" id="KW-0596">Phosphopantetheine</keyword>
<dbReference type="PROSITE" id="PS00455">
    <property type="entry name" value="AMP_BINDING"/>
    <property type="match status" value="1"/>
</dbReference>
<dbReference type="EMBL" id="JAPZBR010000005">
    <property type="protein sequence ID" value="KAJ5353558.1"/>
    <property type="molecule type" value="Genomic_DNA"/>
</dbReference>
<organism evidence="6 7">
    <name type="scientific">Penicillium brevicompactum</name>
    <dbReference type="NCBI Taxonomy" id="5074"/>
    <lineage>
        <taxon>Eukaryota</taxon>
        <taxon>Fungi</taxon>
        <taxon>Dikarya</taxon>
        <taxon>Ascomycota</taxon>
        <taxon>Pezizomycotina</taxon>
        <taxon>Eurotiomycetes</taxon>
        <taxon>Eurotiomycetidae</taxon>
        <taxon>Eurotiales</taxon>
        <taxon>Aspergillaceae</taxon>
        <taxon>Penicillium</taxon>
    </lineage>
</organism>
<protein>
    <submittedName>
        <fullName evidence="6">NRPS-like enzyme</fullName>
    </submittedName>
</protein>
<evidence type="ECO:0000313" key="6">
    <source>
        <dbReference type="EMBL" id="KAJ5353558.1"/>
    </source>
</evidence>
<reference evidence="6" key="1">
    <citation type="submission" date="2022-12" db="EMBL/GenBank/DDBJ databases">
        <authorList>
            <person name="Petersen C."/>
        </authorList>
    </citation>
    <scope>NUCLEOTIDE SEQUENCE</scope>
    <source>
        <strain evidence="6">IBT 35675</strain>
    </source>
</reference>
<dbReference type="PANTHER" id="PTHR43439">
    <property type="entry name" value="PHENYLACETATE-COENZYME A LIGASE"/>
    <property type="match status" value="1"/>
</dbReference>
<dbReference type="SUPFAM" id="SSF47336">
    <property type="entry name" value="ACP-like"/>
    <property type="match status" value="1"/>
</dbReference>
<dbReference type="InterPro" id="IPR036291">
    <property type="entry name" value="NAD(P)-bd_dom_sf"/>
</dbReference>
<dbReference type="SUPFAM" id="SSF51735">
    <property type="entry name" value="NAD(P)-binding Rossmann-fold domains"/>
    <property type="match status" value="1"/>
</dbReference>
<dbReference type="Gene3D" id="3.40.50.12780">
    <property type="entry name" value="N-terminal domain of ligase-like"/>
    <property type="match status" value="1"/>
</dbReference>
<evidence type="ECO:0000313" key="7">
    <source>
        <dbReference type="Proteomes" id="UP001148299"/>
    </source>
</evidence>
<dbReference type="Pfam" id="PF00501">
    <property type="entry name" value="AMP-binding"/>
    <property type="match status" value="1"/>
</dbReference>
<dbReference type="InterPro" id="IPR051414">
    <property type="entry name" value="Adenylate-forming_Reductase"/>
</dbReference>
<dbReference type="PROSITE" id="PS00012">
    <property type="entry name" value="PHOSPHOPANTETHEINE"/>
    <property type="match status" value="1"/>
</dbReference>
<comment type="caution">
    <text evidence="6">The sequence shown here is derived from an EMBL/GenBank/DDBJ whole genome shotgun (WGS) entry which is preliminary data.</text>
</comment>
<reference evidence="6" key="2">
    <citation type="journal article" date="2023" name="IMA Fungus">
        <title>Comparative genomic study of the Penicillium genus elucidates a diverse pangenome and 15 lateral gene transfer events.</title>
        <authorList>
            <person name="Petersen C."/>
            <person name="Sorensen T."/>
            <person name="Nielsen M.R."/>
            <person name="Sondergaard T.E."/>
            <person name="Sorensen J.L."/>
            <person name="Fitzpatrick D.A."/>
            <person name="Frisvad J.C."/>
            <person name="Nielsen K.L."/>
        </authorList>
    </citation>
    <scope>NUCLEOTIDE SEQUENCE</scope>
    <source>
        <strain evidence="6">IBT 35675</strain>
    </source>
</reference>
<dbReference type="SUPFAM" id="SSF56801">
    <property type="entry name" value="Acetyl-CoA synthetase-like"/>
    <property type="match status" value="1"/>
</dbReference>
<dbReference type="Pfam" id="PF00550">
    <property type="entry name" value="PP-binding"/>
    <property type="match status" value="1"/>
</dbReference>
<dbReference type="InterPro" id="IPR042099">
    <property type="entry name" value="ANL_N_sf"/>
</dbReference>
<dbReference type="AlphaFoldDB" id="A0A9W9UQ86"/>
<accession>A0A9W9UQ86</accession>
<evidence type="ECO:0000256" key="2">
    <source>
        <dbReference type="ARBA" id="ARBA00022553"/>
    </source>
</evidence>
<feature type="domain" description="AMP-dependent synthetase/ligase" evidence="3">
    <location>
        <begin position="16"/>
        <end position="349"/>
    </location>
</feature>
<dbReference type="Gene3D" id="1.10.1200.10">
    <property type="entry name" value="ACP-like"/>
    <property type="match status" value="1"/>
</dbReference>
<dbReference type="GO" id="GO:0044550">
    <property type="term" value="P:secondary metabolite biosynthetic process"/>
    <property type="evidence" value="ECO:0007669"/>
    <property type="project" value="UniProtKB-ARBA"/>
</dbReference>
<dbReference type="Gene3D" id="3.40.50.720">
    <property type="entry name" value="NAD(P)-binding Rossmann-like Domain"/>
    <property type="match status" value="1"/>
</dbReference>
<dbReference type="InterPro" id="IPR020845">
    <property type="entry name" value="AMP-binding_CS"/>
</dbReference>
<evidence type="ECO:0000259" key="4">
    <source>
        <dbReference type="Pfam" id="PF00550"/>
    </source>
</evidence>
<dbReference type="Pfam" id="PF07993">
    <property type="entry name" value="NAD_binding_4"/>
    <property type="match status" value="1"/>
</dbReference>
<feature type="domain" description="Thioester reductase (TE)" evidence="5">
    <location>
        <begin position="679"/>
        <end position="919"/>
    </location>
</feature>
<dbReference type="InterPro" id="IPR006162">
    <property type="entry name" value="Ppantetheine_attach_site"/>
</dbReference>
<evidence type="ECO:0000256" key="1">
    <source>
        <dbReference type="ARBA" id="ARBA00022450"/>
    </source>
</evidence>
<feature type="domain" description="Carrier" evidence="4">
    <location>
        <begin position="562"/>
        <end position="603"/>
    </location>
</feature>
<dbReference type="InterPro" id="IPR013120">
    <property type="entry name" value="FAR_NAD-bd"/>
</dbReference>
<name>A0A9W9UQ86_PENBR</name>
<dbReference type="InterPro" id="IPR036736">
    <property type="entry name" value="ACP-like_sf"/>
</dbReference>
<proteinExistence type="predicted"/>
<evidence type="ECO:0000259" key="5">
    <source>
        <dbReference type="Pfam" id="PF07993"/>
    </source>
</evidence>
<evidence type="ECO:0000259" key="3">
    <source>
        <dbReference type="Pfam" id="PF00501"/>
    </source>
</evidence>
<dbReference type="Pfam" id="PF23562">
    <property type="entry name" value="AMP-binding_C_3"/>
    <property type="match status" value="1"/>
</dbReference>
<dbReference type="PANTHER" id="PTHR43439:SF2">
    <property type="entry name" value="ENZYME, PUTATIVE (JCVI)-RELATED"/>
    <property type="match status" value="1"/>
</dbReference>
<dbReference type="InterPro" id="IPR000873">
    <property type="entry name" value="AMP-dep_synth/lig_dom"/>
</dbReference>
<sequence length="1058" mass="118336">MGSIGASGPVLTQLLDEQAHEIPDQIYCIHPVSQDSDHGWHRITIKQMSEAVDRLSWWIQGKLPAGEPQMLAYIGTNDLRYAVFILACMKTGHSALLLSTRNSQLANQHLLRSTNCSVLVDGSERKNLCNLVNKLEVTCPEVERWHIGPIWDVFCSEPVKPYIQNESYEILENRTAVVIHSSGTTGLPKPVRLTHGYLATLFYMQALPVPEGRETTQLFIRQKGQLRIMTGPLFHFMGLVCISECIFYRTPFLLAPDRPLTADLFSHIMSLDTPPKWGLIAPFVLEEMSTSEKGRTALSKLSAVNFGGAPLSQAAGDTISKLVQLQPLYGSSEAAYTANLRCEDPADWNYLEWNPAFGTRMDDVGDGLCELVISRGKTRRCQGIFHTDPHLTEHRTGDLFREHATKPGLWKYQGRGDDIVVLSNGEKFNPTDAEKLIESHPLVNHAAILGQDRFQASLLIEPHWNDLPHHWDIKWLHQTLRPMIDQANVVLPGHGKLFYSHVAFATEDKPFALSPKGTLRRREIFKMYQPLIDGLYAIRSGTPQPGAQLPRLQALSLEEIEQWVRDVIAHIISLKNVDLDDGVVALGIDSLQLVRLVQALQDTADGMKALAHRRRWTSALIYELETSRRIARSFHQQLNGIKSDEKSDRNLLTREDVLKKYTWEQARYLGSGGTQVILNGSTGELGSFILNKLLQDPSITRIVCLNRSADAAERQIQAFRQKKLSSFWLTDTPRVEFKQSRLHESNLGLSLGEYKALQRDISIIIHNAWPVNFNQSLASFEPHLAGVRRLLNFAEYSARQPDFHFVSSISTVTGQSLGLGDRILEKSQDVSCVLPQGYGESKYVAERLCEISSRRAGAKIAIHRVGQLGGPSDSAAGMWNTRDWFASLVKSSLTMQMLPDSLGPMPVDWLAIDTAANIISQIIDTRRAHQPPPLTVYHITNPNAVAWKEIAPLFAHACKAEIVTLDVWIKNVKERAFGSESNENDLQDLPATQLLDFFAMLLSGADQAQPCIDTSNARKDSATLSKLEPVDSRMVNIWLNQWKDWLPGLDAGALEGST</sequence>
<dbReference type="Proteomes" id="UP001148299">
    <property type="component" value="Unassembled WGS sequence"/>
</dbReference>
<dbReference type="InterPro" id="IPR009081">
    <property type="entry name" value="PP-bd_ACP"/>
</dbReference>
<keyword evidence="7" id="KW-1185">Reference proteome</keyword>